<dbReference type="PROSITE" id="PS50977">
    <property type="entry name" value="HTH_TETR_2"/>
    <property type="match status" value="1"/>
</dbReference>
<protein>
    <submittedName>
        <fullName evidence="4">Transcriptional regulator AguR</fullName>
    </submittedName>
</protein>
<dbReference type="Pfam" id="PF17918">
    <property type="entry name" value="TetR_C_15"/>
    <property type="match status" value="1"/>
</dbReference>
<dbReference type="Pfam" id="PF00440">
    <property type="entry name" value="TetR_N"/>
    <property type="match status" value="1"/>
</dbReference>
<dbReference type="PANTHER" id="PTHR30055:SF223">
    <property type="entry name" value="HTH-TYPE TRANSCRIPTIONAL REGULATOR UIDR"/>
    <property type="match status" value="1"/>
</dbReference>
<evidence type="ECO:0000256" key="1">
    <source>
        <dbReference type="ARBA" id="ARBA00023125"/>
    </source>
</evidence>
<feature type="domain" description="HTH tetR-type" evidence="3">
    <location>
        <begin position="23"/>
        <end position="83"/>
    </location>
</feature>
<evidence type="ECO:0000259" key="3">
    <source>
        <dbReference type="PROSITE" id="PS50977"/>
    </source>
</evidence>
<dbReference type="InterPro" id="IPR041669">
    <property type="entry name" value="TetR_C_15"/>
</dbReference>
<evidence type="ECO:0000313" key="4">
    <source>
        <dbReference type="EMBL" id="GGC92499.1"/>
    </source>
</evidence>
<evidence type="ECO:0000256" key="2">
    <source>
        <dbReference type="PROSITE-ProRule" id="PRU00335"/>
    </source>
</evidence>
<feature type="DNA-binding region" description="H-T-H motif" evidence="2">
    <location>
        <begin position="46"/>
        <end position="65"/>
    </location>
</feature>
<dbReference type="InterPro" id="IPR009057">
    <property type="entry name" value="Homeodomain-like_sf"/>
</dbReference>
<name>A0ABQ1P754_9GAMM</name>
<gene>
    <name evidence="4" type="primary">aguR</name>
    <name evidence="4" type="ORF">GCM10007418_10060</name>
</gene>
<dbReference type="Gene3D" id="1.10.357.10">
    <property type="entry name" value="Tetracycline Repressor, domain 2"/>
    <property type="match status" value="1"/>
</dbReference>
<dbReference type="Proteomes" id="UP000638188">
    <property type="component" value="Unassembled WGS sequence"/>
</dbReference>
<dbReference type="EMBL" id="BMFF01000002">
    <property type="protein sequence ID" value="GGC92499.1"/>
    <property type="molecule type" value="Genomic_DNA"/>
</dbReference>
<accession>A0ABQ1P754</accession>
<proteinExistence type="predicted"/>
<keyword evidence="1 2" id="KW-0238">DNA-binding</keyword>
<sequence>MRPRMREIMSAVKPLPKRRASSQERIDRILDATVTLLAQRSLGELSIYAIAAQADIPPSSVYHFFPQLADVLAALAERVFAELDGVLGAAPAGFEPASWMELIERLEDRFQQYYQSHPAARELILGAHELAGVRQADRHHDRLLGQSLRAYLARYYQLPALPEDVDIFALAMQAADKLLAADHQQHGELTAPMRREAKRMMVAYLGLYLPPVLPRASDAADTDPLM</sequence>
<comment type="caution">
    <text evidence="4">The sequence shown here is derived from an EMBL/GenBank/DDBJ whole genome shotgun (WGS) entry which is preliminary data.</text>
</comment>
<evidence type="ECO:0000313" key="5">
    <source>
        <dbReference type="Proteomes" id="UP000638188"/>
    </source>
</evidence>
<organism evidence="4 5">
    <name type="scientific">Halopseudomonas salina</name>
    <dbReference type="NCBI Taxonomy" id="1323744"/>
    <lineage>
        <taxon>Bacteria</taxon>
        <taxon>Pseudomonadati</taxon>
        <taxon>Pseudomonadota</taxon>
        <taxon>Gammaproteobacteria</taxon>
        <taxon>Pseudomonadales</taxon>
        <taxon>Pseudomonadaceae</taxon>
        <taxon>Halopseudomonas</taxon>
    </lineage>
</organism>
<dbReference type="PANTHER" id="PTHR30055">
    <property type="entry name" value="HTH-TYPE TRANSCRIPTIONAL REGULATOR RUTR"/>
    <property type="match status" value="1"/>
</dbReference>
<dbReference type="InterPro" id="IPR001647">
    <property type="entry name" value="HTH_TetR"/>
</dbReference>
<dbReference type="InterPro" id="IPR050109">
    <property type="entry name" value="HTH-type_TetR-like_transc_reg"/>
</dbReference>
<keyword evidence="5" id="KW-1185">Reference proteome</keyword>
<reference evidence="5" key="1">
    <citation type="journal article" date="2019" name="Int. J. Syst. Evol. Microbiol.">
        <title>The Global Catalogue of Microorganisms (GCM) 10K type strain sequencing project: providing services to taxonomists for standard genome sequencing and annotation.</title>
        <authorList>
            <consortium name="The Broad Institute Genomics Platform"/>
            <consortium name="The Broad Institute Genome Sequencing Center for Infectious Disease"/>
            <person name="Wu L."/>
            <person name="Ma J."/>
        </authorList>
    </citation>
    <scope>NUCLEOTIDE SEQUENCE [LARGE SCALE GENOMIC DNA]</scope>
    <source>
        <strain evidence="5">CGMCC 1.12482</strain>
    </source>
</reference>
<dbReference type="SUPFAM" id="SSF46689">
    <property type="entry name" value="Homeodomain-like"/>
    <property type="match status" value="1"/>
</dbReference>